<organism evidence="6 7">
    <name type="scientific">Candidatus Gallimonas intestinavium</name>
    <dbReference type="NCBI Taxonomy" id="2838603"/>
    <lineage>
        <taxon>Bacteria</taxon>
        <taxon>Bacillati</taxon>
        <taxon>Bacillota</taxon>
        <taxon>Clostridia</taxon>
        <taxon>Candidatus Gallimonas</taxon>
    </lineage>
</organism>
<reference evidence="6" key="2">
    <citation type="submission" date="2021-04" db="EMBL/GenBank/DDBJ databases">
        <authorList>
            <person name="Gilroy R."/>
        </authorList>
    </citation>
    <scope>NUCLEOTIDE SEQUENCE</scope>
    <source>
        <strain evidence="6">ChiW7-2402</strain>
    </source>
</reference>
<dbReference type="GO" id="GO:0016887">
    <property type="term" value="F:ATP hydrolysis activity"/>
    <property type="evidence" value="ECO:0007669"/>
    <property type="project" value="InterPro"/>
</dbReference>
<dbReference type="InterPro" id="IPR017871">
    <property type="entry name" value="ABC_transporter-like_CS"/>
</dbReference>
<dbReference type="Proteomes" id="UP000824102">
    <property type="component" value="Unassembled WGS sequence"/>
</dbReference>
<dbReference type="InterPro" id="IPR003439">
    <property type="entry name" value="ABC_transporter-like_ATP-bd"/>
</dbReference>
<dbReference type="PROSITE" id="PS50893">
    <property type="entry name" value="ABC_TRANSPORTER_2"/>
    <property type="match status" value="1"/>
</dbReference>
<accession>A0A9D2G6X2</accession>
<dbReference type="SMART" id="SM00382">
    <property type="entry name" value="AAA"/>
    <property type="match status" value="1"/>
</dbReference>
<reference evidence="6" key="1">
    <citation type="journal article" date="2021" name="PeerJ">
        <title>Extensive microbial diversity within the chicken gut microbiome revealed by metagenomics and culture.</title>
        <authorList>
            <person name="Gilroy R."/>
            <person name="Ravi A."/>
            <person name="Getino M."/>
            <person name="Pursley I."/>
            <person name="Horton D.L."/>
            <person name="Alikhan N.F."/>
            <person name="Baker D."/>
            <person name="Gharbi K."/>
            <person name="Hall N."/>
            <person name="Watson M."/>
            <person name="Adriaenssens E.M."/>
            <person name="Foster-Nyarko E."/>
            <person name="Jarju S."/>
            <person name="Secka A."/>
            <person name="Antonio M."/>
            <person name="Oren A."/>
            <person name="Chaudhuri R.R."/>
            <person name="La Ragione R."/>
            <person name="Hildebrand F."/>
            <person name="Pallen M.J."/>
        </authorList>
    </citation>
    <scope>NUCLEOTIDE SEQUENCE</scope>
    <source>
        <strain evidence="6">ChiW7-2402</strain>
    </source>
</reference>
<keyword evidence="2" id="KW-0813">Transport</keyword>
<evidence type="ECO:0000313" key="7">
    <source>
        <dbReference type="Proteomes" id="UP000824102"/>
    </source>
</evidence>
<keyword evidence="4 6" id="KW-0067">ATP-binding</keyword>
<dbReference type="GO" id="GO:0005524">
    <property type="term" value="F:ATP binding"/>
    <property type="evidence" value="ECO:0007669"/>
    <property type="project" value="UniProtKB-KW"/>
</dbReference>
<name>A0A9D2G6X2_9FIRM</name>
<evidence type="ECO:0000256" key="4">
    <source>
        <dbReference type="ARBA" id="ARBA00022840"/>
    </source>
</evidence>
<dbReference type="InterPro" id="IPR017911">
    <property type="entry name" value="MacB-like_ATP-bd"/>
</dbReference>
<gene>
    <name evidence="6" type="ORF">H9964_07125</name>
</gene>
<evidence type="ECO:0000256" key="3">
    <source>
        <dbReference type="ARBA" id="ARBA00022741"/>
    </source>
</evidence>
<evidence type="ECO:0000256" key="2">
    <source>
        <dbReference type="ARBA" id="ARBA00022448"/>
    </source>
</evidence>
<evidence type="ECO:0000259" key="5">
    <source>
        <dbReference type="PROSITE" id="PS50893"/>
    </source>
</evidence>
<comment type="caution">
    <text evidence="6">The sequence shown here is derived from an EMBL/GenBank/DDBJ whole genome shotgun (WGS) entry which is preliminary data.</text>
</comment>
<dbReference type="Gene3D" id="3.40.50.300">
    <property type="entry name" value="P-loop containing nucleotide triphosphate hydrolases"/>
    <property type="match status" value="1"/>
</dbReference>
<dbReference type="InterPro" id="IPR027417">
    <property type="entry name" value="P-loop_NTPase"/>
</dbReference>
<keyword evidence="3" id="KW-0547">Nucleotide-binding</keyword>
<comment type="similarity">
    <text evidence="1">Belongs to the ABC transporter superfamily.</text>
</comment>
<proteinExistence type="inferred from homology"/>
<dbReference type="PANTHER" id="PTHR42798:SF6">
    <property type="entry name" value="CELL DIVISION ATP-BINDING PROTEIN FTSE"/>
    <property type="match status" value="1"/>
</dbReference>
<dbReference type="CDD" id="cd03255">
    <property type="entry name" value="ABC_MJ0796_LolCDE_FtsE"/>
    <property type="match status" value="1"/>
</dbReference>
<dbReference type="AlphaFoldDB" id="A0A9D2G6X2"/>
<dbReference type="Pfam" id="PF00005">
    <property type="entry name" value="ABC_tran"/>
    <property type="match status" value="1"/>
</dbReference>
<sequence length="255" mass="26949">MFSAIGLKKSYYPKRGPEVRALKGVSIGFGERGMVFILGKSGSGKSTLLYILGGLDYPDEGELVLDGRSTRDFAPKDFNDFRNESVGFVFQEYNLLPTFTVRDNLAVALELQGKTVDLHKIGAALKKVELSGMEERKPNELSGGQKQRVAIARALVKEPKIILADEPTGALDENTGNAILTLLKELSKEKLVIVVSHDREFAEKYGDRIIELADGAIVADSAAGGAAAGEATAAGGVAAAGAASGKSAARGIVRP</sequence>
<dbReference type="PANTHER" id="PTHR42798">
    <property type="entry name" value="LIPOPROTEIN-RELEASING SYSTEM ATP-BINDING PROTEIN LOLD"/>
    <property type="match status" value="1"/>
</dbReference>
<feature type="domain" description="ABC transporter" evidence="5">
    <location>
        <begin position="7"/>
        <end position="239"/>
    </location>
</feature>
<dbReference type="InterPro" id="IPR003593">
    <property type="entry name" value="AAA+_ATPase"/>
</dbReference>
<evidence type="ECO:0000256" key="1">
    <source>
        <dbReference type="ARBA" id="ARBA00005417"/>
    </source>
</evidence>
<evidence type="ECO:0000313" key="6">
    <source>
        <dbReference type="EMBL" id="HIZ73336.1"/>
    </source>
</evidence>
<dbReference type="EMBL" id="DXBB01000102">
    <property type="protein sequence ID" value="HIZ73336.1"/>
    <property type="molecule type" value="Genomic_DNA"/>
</dbReference>
<dbReference type="PROSITE" id="PS00211">
    <property type="entry name" value="ABC_TRANSPORTER_1"/>
    <property type="match status" value="1"/>
</dbReference>
<dbReference type="SUPFAM" id="SSF52540">
    <property type="entry name" value="P-loop containing nucleoside triphosphate hydrolases"/>
    <property type="match status" value="1"/>
</dbReference>
<protein>
    <submittedName>
        <fullName evidence="6">ABC transporter ATP-binding protein</fullName>
    </submittedName>
</protein>